<protein>
    <submittedName>
        <fullName evidence="1">Uncharacterized protein</fullName>
    </submittedName>
</protein>
<keyword evidence="2" id="KW-1185">Reference proteome</keyword>
<gene>
    <name evidence="1" type="ORF">QO005_003047</name>
</gene>
<proteinExistence type="predicted"/>
<evidence type="ECO:0000313" key="2">
    <source>
        <dbReference type="Proteomes" id="UP001235269"/>
    </source>
</evidence>
<dbReference type="InterPro" id="IPR011049">
    <property type="entry name" value="Serralysin-like_metalloprot_C"/>
</dbReference>
<dbReference type="Gene3D" id="3.40.50.1820">
    <property type="entry name" value="alpha/beta hydrolase"/>
    <property type="match status" value="1"/>
</dbReference>
<organism evidence="1 2">
    <name type="scientific">Rhizobium paknamense</name>
    <dbReference type="NCBI Taxonomy" id="1206817"/>
    <lineage>
        <taxon>Bacteria</taxon>
        <taxon>Pseudomonadati</taxon>
        <taxon>Pseudomonadota</taxon>
        <taxon>Alphaproteobacteria</taxon>
        <taxon>Hyphomicrobiales</taxon>
        <taxon>Rhizobiaceae</taxon>
        <taxon>Rhizobium/Agrobacterium group</taxon>
        <taxon>Rhizobium</taxon>
    </lineage>
</organism>
<dbReference type="EMBL" id="JAUSWH010000010">
    <property type="protein sequence ID" value="MDQ0456702.1"/>
    <property type="molecule type" value="Genomic_DNA"/>
</dbReference>
<sequence length="700" mass="74496">MAILAMDSYNRGYDAGLGGTDGLGSTAGKKIGTAQITYASDSGIGSAERAAGFYAVAYEWNGQTVISYRGTDNAAWLSPADPQSDVWGGYGVALGNSYTNQSRLAVEFYQAVTGTQTGDPASPDVVLTGHSMGAGFAGLIASLYGQQAFLYDNMTFEWAAQSAYFFATNPNFLQDPDGPAKLILKDFYNDMTPWAPLISNNLNAFAVTGEILGVLRTAEAQATAVEYLDSNGGIRDPLYKLHSQALLVSLQFAKDEQHVQWASVGKELWDAAFDQDVGRSAGFTDVGNAGRYDAASKLMTAIAYSALDSGSASADAGYGYVFGNTGIRAMFDDADELGSVVSAGKASEALSDAMPGLLQAVVQFAGLMAKRGINYRDFQGEGQPFDPLEGIIALSDADGNLTNSASSAVVLKLTVNQDLWKLGAAAGSADLEILGLGTLVEDLLDQSRGGINEKTIRAVMAQLYGAGEADFAVTKAIGSVEFALNAGPLSQTLPEVDGVFDSSHTSLFAATDSADTIHGNAQNNMIAGSDGDDTLYGHLGSDLLLGGNGSDLFIDSVTERSETDGRQNENDVYIGSEAYEDVSINFKQWLVNPTETDVVRYTVDQFTHDDPATPANEAAVHSRVKYEPDYYICPTLGSQSPVFARYPIRTNRAGTHRDRLAAPGQKRESAARCVQRAGRNWPQRDCLTIARRCVHQARVH</sequence>
<reference evidence="1 2" key="1">
    <citation type="submission" date="2023-07" db="EMBL/GenBank/DDBJ databases">
        <title>Genomic Encyclopedia of Type Strains, Phase IV (KMG-IV): sequencing the most valuable type-strain genomes for metagenomic binning, comparative biology and taxonomic classification.</title>
        <authorList>
            <person name="Goeker M."/>
        </authorList>
    </citation>
    <scope>NUCLEOTIDE SEQUENCE [LARGE SCALE GENOMIC DNA]</scope>
    <source>
        <strain evidence="1 2">DSM 100301</strain>
    </source>
</reference>
<dbReference type="Pfam" id="PF00353">
    <property type="entry name" value="HemolysinCabind"/>
    <property type="match status" value="1"/>
</dbReference>
<dbReference type="PROSITE" id="PS00330">
    <property type="entry name" value="HEMOLYSIN_CALCIUM"/>
    <property type="match status" value="1"/>
</dbReference>
<dbReference type="SUPFAM" id="SSF53474">
    <property type="entry name" value="alpha/beta-Hydrolases"/>
    <property type="match status" value="1"/>
</dbReference>
<dbReference type="Proteomes" id="UP001235269">
    <property type="component" value="Unassembled WGS sequence"/>
</dbReference>
<dbReference type="SUPFAM" id="SSF51120">
    <property type="entry name" value="beta-Roll"/>
    <property type="match status" value="1"/>
</dbReference>
<dbReference type="InterPro" id="IPR001343">
    <property type="entry name" value="Hemolysn_Ca-bd"/>
</dbReference>
<dbReference type="Gene3D" id="2.150.10.10">
    <property type="entry name" value="Serralysin-like metalloprotease, C-terminal"/>
    <property type="match status" value="1"/>
</dbReference>
<accession>A0ABU0IEP2</accession>
<evidence type="ECO:0000313" key="1">
    <source>
        <dbReference type="EMBL" id="MDQ0456702.1"/>
    </source>
</evidence>
<dbReference type="InterPro" id="IPR018511">
    <property type="entry name" value="Hemolysin-typ_Ca-bd_CS"/>
</dbReference>
<dbReference type="InterPro" id="IPR029058">
    <property type="entry name" value="AB_hydrolase_fold"/>
</dbReference>
<comment type="caution">
    <text evidence="1">The sequence shown here is derived from an EMBL/GenBank/DDBJ whole genome shotgun (WGS) entry which is preliminary data.</text>
</comment>
<name>A0ABU0IEP2_9HYPH</name>